<dbReference type="AlphaFoldDB" id="A0A484SD48"/>
<dbReference type="InterPro" id="IPR011004">
    <property type="entry name" value="Trimer_LpxA-like_sf"/>
</dbReference>
<dbReference type="InterPro" id="IPR041561">
    <property type="entry name" value="PglD_N"/>
</dbReference>
<dbReference type="InterPro" id="IPR001451">
    <property type="entry name" value="Hexapep"/>
</dbReference>
<dbReference type="Pfam" id="PF17836">
    <property type="entry name" value="PglD_N"/>
    <property type="match status" value="1"/>
</dbReference>
<dbReference type="Pfam" id="PF00132">
    <property type="entry name" value="Hexapep"/>
    <property type="match status" value="1"/>
</dbReference>
<gene>
    <name evidence="2" type="ORF">ANT2_2743</name>
    <name evidence="3" type="ORF">ANT3_2745</name>
</gene>
<evidence type="ECO:0000313" key="2">
    <source>
        <dbReference type="EMBL" id="VFR50034.1"/>
    </source>
</evidence>
<proteinExistence type="predicted"/>
<organism evidence="3">
    <name type="scientific">plant metagenome</name>
    <dbReference type="NCBI Taxonomy" id="1297885"/>
    <lineage>
        <taxon>unclassified sequences</taxon>
        <taxon>metagenomes</taxon>
        <taxon>organismal metagenomes</taxon>
    </lineage>
</organism>
<dbReference type="SUPFAM" id="SSF51161">
    <property type="entry name" value="Trimeric LpxA-like enzymes"/>
    <property type="match status" value="1"/>
</dbReference>
<evidence type="ECO:0000313" key="3">
    <source>
        <dbReference type="EMBL" id="VFR60516.1"/>
    </source>
</evidence>
<feature type="domain" description="PglD N-terminal" evidence="1">
    <location>
        <begin position="2"/>
        <end position="65"/>
    </location>
</feature>
<protein>
    <submittedName>
        <fullName evidence="3">4-amino-6-deoxy-N-Acetyl-D-hexosaminyl-(Lipid carrier) acetyltrasferase</fullName>
    </submittedName>
</protein>
<dbReference type="Gene3D" id="3.40.50.20">
    <property type="match status" value="1"/>
</dbReference>
<dbReference type="PANTHER" id="PTHR43300">
    <property type="entry name" value="ACETYLTRANSFERASE"/>
    <property type="match status" value="1"/>
</dbReference>
<dbReference type="PANTHER" id="PTHR43300:SF7">
    <property type="entry name" value="UDP-N-ACETYLBACILLOSAMINE N-ACETYLTRANSFERASE"/>
    <property type="match status" value="1"/>
</dbReference>
<evidence type="ECO:0000259" key="1">
    <source>
        <dbReference type="Pfam" id="PF17836"/>
    </source>
</evidence>
<dbReference type="EMBL" id="CAADIG010000025">
    <property type="protein sequence ID" value="VFR50034.1"/>
    <property type="molecule type" value="Genomic_DNA"/>
</dbReference>
<dbReference type="Gene3D" id="2.160.10.10">
    <property type="entry name" value="Hexapeptide repeat proteins"/>
    <property type="match status" value="1"/>
</dbReference>
<dbReference type="InterPro" id="IPR050179">
    <property type="entry name" value="Trans_hexapeptide_repeat"/>
</dbReference>
<reference evidence="3" key="1">
    <citation type="submission" date="2019-03" db="EMBL/GenBank/DDBJ databases">
        <authorList>
            <person name="Danneels B."/>
        </authorList>
    </citation>
    <scope>NUCLEOTIDE SEQUENCE</scope>
</reference>
<dbReference type="EMBL" id="CAADID010000007">
    <property type="protein sequence ID" value="VFR60516.1"/>
    <property type="molecule type" value="Genomic_DNA"/>
</dbReference>
<name>A0A484SD48_9ZZZZ</name>
<accession>A0A484SD48</accession>
<sequence length="176" mass="18121">MADAAELSGNWSGVIFADDGYPRVERAVAWPVVASLASLVALRERCVAAIVAIGNQEIRARLQAEIVALDIPVATVIHPSAWVSRHAEVGEGSTIMAGAVVGACAKLGRGVIVNANATADHDTVLEDFAHLGVGVQLAGGVHIGTMAWLQAGACAGYRVRVPDGAVVQPGERLIAN</sequence>